<keyword evidence="1" id="KW-1133">Transmembrane helix</keyword>
<keyword evidence="1" id="KW-0812">Transmembrane</keyword>
<feature type="transmembrane region" description="Helical" evidence="1">
    <location>
        <begin position="12"/>
        <end position="33"/>
    </location>
</feature>
<evidence type="ECO:0000313" key="3">
    <source>
        <dbReference type="Proteomes" id="UP001596417"/>
    </source>
</evidence>
<organism evidence="2 3">
    <name type="scientific">Halocatena marina</name>
    <dbReference type="NCBI Taxonomy" id="2934937"/>
    <lineage>
        <taxon>Archaea</taxon>
        <taxon>Methanobacteriati</taxon>
        <taxon>Methanobacteriota</taxon>
        <taxon>Stenosarchaea group</taxon>
        <taxon>Halobacteria</taxon>
        <taxon>Halobacteriales</taxon>
        <taxon>Natronomonadaceae</taxon>
        <taxon>Halocatena</taxon>
    </lineage>
</organism>
<dbReference type="RefSeq" id="WP_248908416.1">
    <property type="nucleotide sequence ID" value="NZ_CP109979.1"/>
</dbReference>
<comment type="caution">
    <text evidence="2">The sequence shown here is derived from an EMBL/GenBank/DDBJ whole genome shotgun (WGS) entry which is preliminary data.</text>
</comment>
<dbReference type="AlphaFoldDB" id="A0ABD5YPT8"/>
<feature type="transmembrane region" description="Helical" evidence="1">
    <location>
        <begin position="40"/>
        <end position="60"/>
    </location>
</feature>
<protein>
    <submittedName>
        <fullName evidence="2">Uncharacterized protein</fullName>
    </submittedName>
</protein>
<reference evidence="2 3" key="1">
    <citation type="journal article" date="2019" name="Int. J. Syst. Evol. Microbiol.">
        <title>The Global Catalogue of Microorganisms (GCM) 10K type strain sequencing project: providing services to taxonomists for standard genome sequencing and annotation.</title>
        <authorList>
            <consortium name="The Broad Institute Genomics Platform"/>
            <consortium name="The Broad Institute Genome Sequencing Center for Infectious Disease"/>
            <person name="Wu L."/>
            <person name="Ma J."/>
        </authorList>
    </citation>
    <scope>NUCLEOTIDE SEQUENCE [LARGE SCALE GENOMIC DNA]</scope>
    <source>
        <strain evidence="2 3">RDMS1</strain>
    </source>
</reference>
<proteinExistence type="predicted"/>
<keyword evidence="3" id="KW-1185">Reference proteome</keyword>
<dbReference type="Proteomes" id="UP001596417">
    <property type="component" value="Unassembled WGS sequence"/>
</dbReference>
<keyword evidence="1" id="KW-0472">Membrane</keyword>
<accession>A0ABD5YPT8</accession>
<evidence type="ECO:0000313" key="2">
    <source>
        <dbReference type="EMBL" id="MFC7190897.1"/>
    </source>
</evidence>
<dbReference type="GeneID" id="76200563"/>
<dbReference type="EMBL" id="JBHTAX010000001">
    <property type="protein sequence ID" value="MFC7190897.1"/>
    <property type="molecule type" value="Genomic_DNA"/>
</dbReference>
<sequence>MTLTLTDLRRIFAGRSVIAVFAILVGPIVAGALDTDLMTPLALPGYIALSLGSSIGSYLFPNLALWVFWAPFLFGSYLISIVTAGLYRTVRSF</sequence>
<feature type="transmembrane region" description="Helical" evidence="1">
    <location>
        <begin position="66"/>
        <end position="87"/>
    </location>
</feature>
<name>A0ABD5YPT8_9EURY</name>
<evidence type="ECO:0000256" key="1">
    <source>
        <dbReference type="SAM" id="Phobius"/>
    </source>
</evidence>
<gene>
    <name evidence="2" type="ORF">ACFQL7_14370</name>
</gene>